<keyword evidence="2" id="KW-1185">Reference proteome</keyword>
<dbReference type="Proteomes" id="UP001186944">
    <property type="component" value="Unassembled WGS sequence"/>
</dbReference>
<dbReference type="AlphaFoldDB" id="A0AA88YPR6"/>
<sequence length="259" mass="29823">MAKDNISDRGMKALFSLKSAIDREYLSVFTSLKLFDHTVKQVCLYGSEIWSEFEKDTGSLSPYEFIEKWFKKSMIEKVNMSFSKWLLGVHKRTSNLAVMGELGRYPLFIDTIVRTVSYWANLQKRRFKKPLLNDCLKLSENLHNNGSTSWISGINKILQKNPLTGDFSCPEDYEAVLVDRGSRSARESRRSCHRSWFHNRCSIYFVWGSANYASYWCVARGSVHQQSGFQFGGLYTDTVPNLLTGSKSCPLFYYPLKMG</sequence>
<gene>
    <name evidence="1" type="ORF">FSP39_023694</name>
</gene>
<organism evidence="1 2">
    <name type="scientific">Pinctada imbricata</name>
    <name type="common">Atlantic pearl-oyster</name>
    <name type="synonym">Pinctada martensii</name>
    <dbReference type="NCBI Taxonomy" id="66713"/>
    <lineage>
        <taxon>Eukaryota</taxon>
        <taxon>Metazoa</taxon>
        <taxon>Spiralia</taxon>
        <taxon>Lophotrochozoa</taxon>
        <taxon>Mollusca</taxon>
        <taxon>Bivalvia</taxon>
        <taxon>Autobranchia</taxon>
        <taxon>Pteriomorphia</taxon>
        <taxon>Pterioida</taxon>
        <taxon>Pterioidea</taxon>
        <taxon>Pteriidae</taxon>
        <taxon>Pinctada</taxon>
    </lineage>
</organism>
<dbReference type="EMBL" id="VSWD01000005">
    <property type="protein sequence ID" value="KAK3104015.1"/>
    <property type="molecule type" value="Genomic_DNA"/>
</dbReference>
<evidence type="ECO:0000313" key="2">
    <source>
        <dbReference type="Proteomes" id="UP001186944"/>
    </source>
</evidence>
<name>A0AA88YPR6_PINIB</name>
<comment type="caution">
    <text evidence="1">The sequence shown here is derived from an EMBL/GenBank/DDBJ whole genome shotgun (WGS) entry which is preliminary data.</text>
</comment>
<reference evidence="1" key="1">
    <citation type="submission" date="2019-08" db="EMBL/GenBank/DDBJ databases">
        <title>The improved chromosome-level genome for the pearl oyster Pinctada fucata martensii using PacBio sequencing and Hi-C.</title>
        <authorList>
            <person name="Zheng Z."/>
        </authorList>
    </citation>
    <scope>NUCLEOTIDE SEQUENCE</scope>
    <source>
        <strain evidence="1">ZZ-2019</strain>
        <tissue evidence="1">Adductor muscle</tissue>
    </source>
</reference>
<evidence type="ECO:0000313" key="1">
    <source>
        <dbReference type="EMBL" id="KAK3104015.1"/>
    </source>
</evidence>
<protein>
    <submittedName>
        <fullName evidence="1">Uncharacterized protein</fullName>
    </submittedName>
</protein>
<accession>A0AA88YPR6</accession>
<proteinExistence type="predicted"/>